<accession>H1KUP4</accession>
<sequence length="358" mass="36195">MSGGTKTQTTTENSKRDPYGAAIPALQTIIDGGLAAYGSGVGSQVYGGPRVAGLGATTQSGLDYLTGNANAGMEAAQAGNQYLAGNLANGGATAGTQAATAGLMGVPGVDTTGIANAASRLSDPSSIAATTGAQLAGGAYNLNASGYEALNAGLAGPSQTQRSLQDVADGKYLGGANPYLDDIISRSRNDAATKVAQQFSASGRYGSGRFQGATTDAVAGIGANLRYQDYEAERQRQAQAASAIDSGLLARTGASAGLLGAINDTRTANAEQAVTGANLASSAAQQGLAGQQALASVQQANNALGLPRFDGHRDRFRVRCLPDAQDPPRIPRRVPAADGRSGPRRPRPHRARPRVRAV</sequence>
<dbReference type="AlphaFoldDB" id="H1KUP4"/>
<protein>
    <submittedName>
        <fullName evidence="2">Uncharacterized protein</fullName>
    </submittedName>
</protein>
<dbReference type="RefSeq" id="WP_003606969.1">
    <property type="nucleotide sequence ID" value="NZ_AGJK01000415.1"/>
</dbReference>
<dbReference type="Proteomes" id="UP000004382">
    <property type="component" value="Unassembled WGS sequence"/>
</dbReference>
<dbReference type="EMBL" id="AGJK01000415">
    <property type="protein sequence ID" value="EHP80765.1"/>
    <property type="molecule type" value="Genomic_DNA"/>
</dbReference>
<reference evidence="2 3" key="1">
    <citation type="submission" date="2011-09" db="EMBL/GenBank/DDBJ databases">
        <title>The draft genome of Methylobacterium extorquens DSM 13060.</title>
        <authorList>
            <consortium name="US DOE Joint Genome Institute (JGI-PGF)"/>
            <person name="Lucas S."/>
            <person name="Han J."/>
            <person name="Lapidus A."/>
            <person name="Cheng J.-F."/>
            <person name="Goodwin L."/>
            <person name="Pitluck S."/>
            <person name="Peters L."/>
            <person name="Land M.L."/>
            <person name="Hauser L."/>
            <person name="Koskimaki J."/>
            <person name="Halonen O."/>
            <person name="Pirttila A."/>
            <person name="Frank C."/>
            <person name="Woyke T.J."/>
        </authorList>
    </citation>
    <scope>NUCLEOTIDE SEQUENCE [LARGE SCALE GENOMIC DNA]</scope>
    <source>
        <strain evidence="2 3">DSM 13060</strain>
    </source>
</reference>
<name>H1KUP4_METEX</name>
<comment type="caution">
    <text evidence="2">The sequence shown here is derived from an EMBL/GenBank/DDBJ whole genome shotgun (WGS) entry which is preliminary data.</text>
</comment>
<evidence type="ECO:0000256" key="1">
    <source>
        <dbReference type="SAM" id="MobiDB-lite"/>
    </source>
</evidence>
<organism evidence="2 3">
    <name type="scientific">Methylorubrum extorquens DSM 13060</name>
    <dbReference type="NCBI Taxonomy" id="882800"/>
    <lineage>
        <taxon>Bacteria</taxon>
        <taxon>Pseudomonadati</taxon>
        <taxon>Pseudomonadota</taxon>
        <taxon>Alphaproteobacteria</taxon>
        <taxon>Hyphomicrobiales</taxon>
        <taxon>Methylobacteriaceae</taxon>
        <taxon>Methylorubrum</taxon>
    </lineage>
</organism>
<proteinExistence type="predicted"/>
<feature type="non-terminal residue" evidence="2">
    <location>
        <position position="358"/>
    </location>
</feature>
<evidence type="ECO:0000313" key="2">
    <source>
        <dbReference type="EMBL" id="EHP80765.1"/>
    </source>
</evidence>
<evidence type="ECO:0000313" key="3">
    <source>
        <dbReference type="Proteomes" id="UP000004382"/>
    </source>
</evidence>
<feature type="region of interest" description="Disordered" evidence="1">
    <location>
        <begin position="322"/>
        <end position="358"/>
    </location>
</feature>
<gene>
    <name evidence="2" type="ORF">MetexDRAFT_6357</name>
</gene>
<feature type="compositionally biased region" description="Basic residues" evidence="1">
    <location>
        <begin position="342"/>
        <end position="358"/>
    </location>
</feature>